<sequence length="156" mass="17403">MSSTIEGKDWIEGLGSASEWYLDSMYYDDYSEIRLSIHSISGMELNTDTGEILEAPEVFNGHIELTDVASDSFFYIFFPSSEESGYTINNQYSDAEGVPYFTQGIDQIDGRLAYKVADFDYAQPLTFQIDTIEQLSGGGDEILDNGDVINLALVKK</sequence>
<evidence type="ECO:0000313" key="1">
    <source>
        <dbReference type="EMBL" id="MFD1130314.1"/>
    </source>
</evidence>
<gene>
    <name evidence="1" type="ORF">ACFQ3J_19390</name>
</gene>
<dbReference type="Proteomes" id="UP001597169">
    <property type="component" value="Unassembled WGS sequence"/>
</dbReference>
<accession>A0ABW3PSU5</accession>
<keyword evidence="2" id="KW-1185">Reference proteome</keyword>
<dbReference type="EMBL" id="JBHTKX010000003">
    <property type="protein sequence ID" value="MFD1130314.1"/>
    <property type="molecule type" value="Genomic_DNA"/>
</dbReference>
<proteinExistence type="predicted"/>
<protein>
    <recommendedName>
        <fullName evidence="3">DUF4114 domain-containing protein</fullName>
    </recommendedName>
</protein>
<organism evidence="1 2">
    <name type="scientific">Paenibacillus provencensis</name>
    <dbReference type="NCBI Taxonomy" id="441151"/>
    <lineage>
        <taxon>Bacteria</taxon>
        <taxon>Bacillati</taxon>
        <taxon>Bacillota</taxon>
        <taxon>Bacilli</taxon>
        <taxon>Bacillales</taxon>
        <taxon>Paenibacillaceae</taxon>
        <taxon>Paenibacillus</taxon>
    </lineage>
</organism>
<reference evidence="2" key="1">
    <citation type="journal article" date="2019" name="Int. J. Syst. Evol. Microbiol.">
        <title>The Global Catalogue of Microorganisms (GCM) 10K type strain sequencing project: providing services to taxonomists for standard genome sequencing and annotation.</title>
        <authorList>
            <consortium name="The Broad Institute Genomics Platform"/>
            <consortium name="The Broad Institute Genome Sequencing Center for Infectious Disease"/>
            <person name="Wu L."/>
            <person name="Ma J."/>
        </authorList>
    </citation>
    <scope>NUCLEOTIDE SEQUENCE [LARGE SCALE GENOMIC DNA]</scope>
    <source>
        <strain evidence="2">CCUG 53519</strain>
    </source>
</reference>
<comment type="caution">
    <text evidence="1">The sequence shown here is derived from an EMBL/GenBank/DDBJ whole genome shotgun (WGS) entry which is preliminary data.</text>
</comment>
<name>A0ABW3PSU5_9BACL</name>
<evidence type="ECO:0008006" key="3">
    <source>
        <dbReference type="Google" id="ProtNLM"/>
    </source>
</evidence>
<evidence type="ECO:0000313" key="2">
    <source>
        <dbReference type="Proteomes" id="UP001597169"/>
    </source>
</evidence>
<dbReference type="RefSeq" id="WP_251583737.1">
    <property type="nucleotide sequence ID" value="NZ_JBHTKX010000003.1"/>
</dbReference>